<dbReference type="HOGENOM" id="CLU_031365_2_0_6"/>
<dbReference type="EMBL" id="CP002583">
    <property type="protein sequence ID" value="ADZ92919.1"/>
    <property type="molecule type" value="Genomic_DNA"/>
</dbReference>
<dbReference type="Proteomes" id="UP000001062">
    <property type="component" value="Chromosome"/>
</dbReference>
<evidence type="ECO:0000313" key="7">
    <source>
        <dbReference type="EMBL" id="ADZ92919.1"/>
    </source>
</evidence>
<dbReference type="InterPro" id="IPR043428">
    <property type="entry name" value="LivM-like"/>
</dbReference>
<accession>F2JW31</accession>
<dbReference type="STRING" id="717774.Marme_3709"/>
<evidence type="ECO:0000256" key="4">
    <source>
        <dbReference type="ARBA" id="ARBA00022989"/>
    </source>
</evidence>
<evidence type="ECO:0000313" key="8">
    <source>
        <dbReference type="Proteomes" id="UP000001062"/>
    </source>
</evidence>
<dbReference type="Pfam" id="PF02653">
    <property type="entry name" value="BPD_transp_2"/>
    <property type="match status" value="1"/>
</dbReference>
<feature type="transmembrane region" description="Helical" evidence="6">
    <location>
        <begin position="217"/>
        <end position="240"/>
    </location>
</feature>
<organism evidence="7 8">
    <name type="scientific">Marinomonas mediterranea (strain ATCC 700492 / JCM 21426 / NBRC 103028 / MMB-1)</name>
    <dbReference type="NCBI Taxonomy" id="717774"/>
    <lineage>
        <taxon>Bacteria</taxon>
        <taxon>Pseudomonadati</taxon>
        <taxon>Pseudomonadota</taxon>
        <taxon>Gammaproteobacteria</taxon>
        <taxon>Oceanospirillales</taxon>
        <taxon>Oceanospirillaceae</taxon>
        <taxon>Marinomonas</taxon>
    </lineage>
</organism>
<protein>
    <submittedName>
        <fullName evidence="7">ABC-type transporter, integral membrane subunit</fullName>
    </submittedName>
</protein>
<dbReference type="OrthoDB" id="9034298at2"/>
<keyword evidence="3 6" id="KW-0812">Transmembrane</keyword>
<dbReference type="KEGG" id="mme:Marme_3709"/>
<keyword evidence="8" id="KW-1185">Reference proteome</keyword>
<feature type="transmembrane region" description="Helical" evidence="6">
    <location>
        <begin position="49"/>
        <end position="82"/>
    </location>
</feature>
<reference evidence="7 8" key="1">
    <citation type="journal article" date="2012" name="Stand. Genomic Sci.">
        <title>Complete genome sequence of the melanogenic marine bacterium Marinomonas mediterranea type strain (MMB-1(T)).</title>
        <authorList>
            <person name="Lucas-Elio P."/>
            <person name="Goodwin L."/>
            <person name="Woyke T."/>
            <person name="Pitluck S."/>
            <person name="Nolan M."/>
            <person name="Kyrpides N.C."/>
            <person name="Detter J.C."/>
            <person name="Copeland A."/>
            <person name="Teshima H."/>
            <person name="Bruce D."/>
            <person name="Detter C."/>
            <person name="Tapia R."/>
            <person name="Han S."/>
            <person name="Land M.L."/>
            <person name="Ivanova N."/>
            <person name="Mikhailova N."/>
            <person name="Johnston A.W."/>
            <person name="Sanchez-Amat A."/>
        </authorList>
    </citation>
    <scope>NUCLEOTIDE SEQUENCE [LARGE SCALE GENOMIC DNA]</scope>
    <source>
        <strain evidence="8">ATCC 700492 / JCM 21426 / NBRC 103028 / MMB-1</strain>
    </source>
</reference>
<dbReference type="GO" id="GO:0005886">
    <property type="term" value="C:plasma membrane"/>
    <property type="evidence" value="ECO:0007669"/>
    <property type="project" value="UniProtKB-SubCell"/>
</dbReference>
<evidence type="ECO:0000256" key="3">
    <source>
        <dbReference type="ARBA" id="ARBA00022692"/>
    </source>
</evidence>
<evidence type="ECO:0000256" key="6">
    <source>
        <dbReference type="SAM" id="Phobius"/>
    </source>
</evidence>
<feature type="transmembrane region" description="Helical" evidence="6">
    <location>
        <begin position="165"/>
        <end position="186"/>
    </location>
</feature>
<dbReference type="PANTHER" id="PTHR30482:SF17">
    <property type="entry name" value="ABC TRANSPORTER ATP-BINDING PROTEIN"/>
    <property type="match status" value="1"/>
</dbReference>
<feature type="transmembrane region" description="Helical" evidence="6">
    <location>
        <begin position="123"/>
        <end position="144"/>
    </location>
</feature>
<evidence type="ECO:0000256" key="2">
    <source>
        <dbReference type="ARBA" id="ARBA00022475"/>
    </source>
</evidence>
<dbReference type="RefSeq" id="WP_013662821.1">
    <property type="nucleotide sequence ID" value="NC_015276.1"/>
</dbReference>
<keyword evidence="2" id="KW-1003">Cell membrane</keyword>
<dbReference type="GO" id="GO:0015658">
    <property type="term" value="F:branched-chain amino acid transmembrane transporter activity"/>
    <property type="evidence" value="ECO:0007669"/>
    <property type="project" value="InterPro"/>
</dbReference>
<feature type="transmembrane region" description="Helical" evidence="6">
    <location>
        <begin position="286"/>
        <end position="306"/>
    </location>
</feature>
<dbReference type="PATRIC" id="fig|717774.3.peg.3823"/>
<evidence type="ECO:0000256" key="1">
    <source>
        <dbReference type="ARBA" id="ARBA00004429"/>
    </source>
</evidence>
<dbReference type="AlphaFoldDB" id="F2JW31"/>
<gene>
    <name evidence="7" type="ordered locus">Marme_3709</name>
</gene>
<feature type="transmembrane region" description="Helical" evidence="6">
    <location>
        <begin position="252"/>
        <end position="280"/>
    </location>
</feature>
<proteinExistence type="predicted"/>
<dbReference type="CDD" id="cd06581">
    <property type="entry name" value="TM_PBP1_LivM_like"/>
    <property type="match status" value="1"/>
</dbReference>
<dbReference type="eggNOG" id="COG4177">
    <property type="taxonomic scope" value="Bacteria"/>
</dbReference>
<evidence type="ECO:0000256" key="5">
    <source>
        <dbReference type="ARBA" id="ARBA00023136"/>
    </source>
</evidence>
<dbReference type="PANTHER" id="PTHR30482">
    <property type="entry name" value="HIGH-AFFINITY BRANCHED-CHAIN AMINO ACID TRANSPORT SYSTEM PERMEASE"/>
    <property type="match status" value="1"/>
</dbReference>
<dbReference type="InterPro" id="IPR001851">
    <property type="entry name" value="ABC_transp_permease"/>
</dbReference>
<name>F2JW31_MARM1</name>
<feature type="transmembrane region" description="Helical" evidence="6">
    <location>
        <begin position="94"/>
        <end position="117"/>
    </location>
</feature>
<sequence length="334" mass="36329">MINKQSMTVESWDAKGRLTFKVAALIVVCLALLPFYADGQIIDKVTMLMIYIVLAMMWNLLAGFAGLVSVGQQAFFGLGAYFAIRLVMADMNPYGAFIIGSLAVAVIAYLISFFVLNLKGGEFAIAMWVIAEVIRIFVMFDPIIQGETGTSLLAMNAYEPELRRSLNFWFSLSVFVVFSGGVLVLLKSRLGAAAQAIRDDEEAARSVGIKVESTKRIIFVIAAVGCAFAGCIWLSTAITFQPRTNFGVQWTVFMLFMVLVGGLGTFEGPIIGAILFFILQEVFGDFGAWYLAGLGAVAVLFALYLPKGICGELQARKGVSLIQTGVKLVRRSKP</sequence>
<comment type="subcellular location">
    <subcellularLocation>
        <location evidence="1">Cell inner membrane</location>
        <topology evidence="1">Multi-pass membrane protein</topology>
    </subcellularLocation>
</comment>
<keyword evidence="4 6" id="KW-1133">Transmembrane helix</keyword>
<keyword evidence="5 6" id="KW-0472">Membrane</keyword>